<sequence length="152" mass="16413">MSLSFSGPSGWIEQRWIVYALLRDSVQHHLEDGEPGEAFEALHSAAAALGGRRVMIPARRLHEELTRARDALGGRSIDALAIGARTRAVLGLRWPPPEGAGTMLVSDWGDSVPLLGAPRGDRLDDVFGHLIDGLLRITEGASETDQVEVTDL</sequence>
<gene>
    <name evidence="1" type="ORF">SOCE26_039690</name>
</gene>
<dbReference type="RefSeq" id="WP_104981338.1">
    <property type="nucleotide sequence ID" value="NZ_CP012673.1"/>
</dbReference>
<proteinExistence type="predicted"/>
<dbReference type="EMBL" id="CP012673">
    <property type="protein sequence ID" value="AUX42536.1"/>
    <property type="molecule type" value="Genomic_DNA"/>
</dbReference>
<dbReference type="OrthoDB" id="5512156at2"/>
<evidence type="ECO:0000313" key="2">
    <source>
        <dbReference type="Proteomes" id="UP000238348"/>
    </source>
</evidence>
<protein>
    <submittedName>
        <fullName evidence="1">Uncharacterized protein</fullName>
    </submittedName>
</protein>
<name>A0A2L0ETA6_SORCE</name>
<evidence type="ECO:0000313" key="1">
    <source>
        <dbReference type="EMBL" id="AUX42536.1"/>
    </source>
</evidence>
<organism evidence="1 2">
    <name type="scientific">Sorangium cellulosum</name>
    <name type="common">Polyangium cellulosum</name>
    <dbReference type="NCBI Taxonomy" id="56"/>
    <lineage>
        <taxon>Bacteria</taxon>
        <taxon>Pseudomonadati</taxon>
        <taxon>Myxococcota</taxon>
        <taxon>Polyangia</taxon>
        <taxon>Polyangiales</taxon>
        <taxon>Polyangiaceae</taxon>
        <taxon>Sorangium</taxon>
    </lineage>
</organism>
<reference evidence="1 2" key="1">
    <citation type="submission" date="2015-09" db="EMBL/GenBank/DDBJ databases">
        <title>Sorangium comparison.</title>
        <authorList>
            <person name="Zaburannyi N."/>
            <person name="Bunk B."/>
            <person name="Overmann J."/>
            <person name="Mueller R."/>
        </authorList>
    </citation>
    <scope>NUCLEOTIDE SEQUENCE [LARGE SCALE GENOMIC DNA]</scope>
    <source>
        <strain evidence="1 2">So ce26</strain>
    </source>
</reference>
<accession>A0A2L0ETA6</accession>
<dbReference type="Proteomes" id="UP000238348">
    <property type="component" value="Chromosome"/>
</dbReference>
<dbReference type="AlphaFoldDB" id="A0A2L0ETA6"/>